<organism evidence="5 6">
    <name type="scientific">Budvicia aquatica</name>
    <dbReference type="NCBI Taxonomy" id="82979"/>
    <lineage>
        <taxon>Bacteria</taxon>
        <taxon>Pseudomonadati</taxon>
        <taxon>Pseudomonadota</taxon>
        <taxon>Gammaproteobacteria</taxon>
        <taxon>Enterobacterales</taxon>
        <taxon>Budviciaceae</taxon>
        <taxon>Budvicia</taxon>
    </lineage>
</organism>
<evidence type="ECO:0000256" key="1">
    <source>
        <dbReference type="ARBA" id="ARBA00023015"/>
    </source>
</evidence>
<accession>A0A2C6DH18</accession>
<proteinExistence type="predicted"/>
<dbReference type="PANTHER" id="PTHR43537">
    <property type="entry name" value="TRANSCRIPTIONAL REGULATOR, GNTR FAMILY"/>
    <property type="match status" value="1"/>
</dbReference>
<sequence>MGSNDRLYKEVGAKIKKQLLSGIYKIGDKLPTERELTETFGVGRTVIREALILLEVEGFIEIRKSSGIYVIKNEIGMDSFLTGKVGPFELLQARQLIESTIAAFAATQIVKSDLEKLSDVLEQEKEYLDLPPNEELDRYFHCLVAGATQNALLTDLVRYIWDVRKRDPIWQELKQQDEQREYSQRGYEEHKAILQALQRKDPMAAKLAMWQHLENINDRVTKQLESKEPSFDRFLFESVPLDIKA</sequence>
<name>A0A2C6DH18_9GAMM</name>
<dbReference type="EMBL" id="PDDX01000001">
    <property type="protein sequence ID" value="PHI28111.1"/>
    <property type="molecule type" value="Genomic_DNA"/>
</dbReference>
<evidence type="ECO:0000313" key="5">
    <source>
        <dbReference type="EMBL" id="PHI28111.1"/>
    </source>
</evidence>
<dbReference type="PANTHER" id="PTHR43537:SF5">
    <property type="entry name" value="UXU OPERON TRANSCRIPTIONAL REGULATOR"/>
    <property type="match status" value="1"/>
</dbReference>
<dbReference type="InterPro" id="IPR000524">
    <property type="entry name" value="Tscrpt_reg_HTH_GntR"/>
</dbReference>
<dbReference type="Gene3D" id="1.20.120.530">
    <property type="entry name" value="GntR ligand-binding domain-like"/>
    <property type="match status" value="1"/>
</dbReference>
<feature type="domain" description="HTH gntR-type" evidence="4">
    <location>
        <begin position="5"/>
        <end position="73"/>
    </location>
</feature>
<dbReference type="Gene3D" id="1.10.10.10">
    <property type="entry name" value="Winged helix-like DNA-binding domain superfamily/Winged helix DNA-binding domain"/>
    <property type="match status" value="1"/>
</dbReference>
<evidence type="ECO:0000256" key="2">
    <source>
        <dbReference type="ARBA" id="ARBA00023125"/>
    </source>
</evidence>
<dbReference type="SUPFAM" id="SSF46785">
    <property type="entry name" value="Winged helix' DNA-binding domain"/>
    <property type="match status" value="1"/>
</dbReference>
<dbReference type="STRING" id="1111728.GCA_000427805_02606"/>
<dbReference type="Pfam" id="PF07729">
    <property type="entry name" value="FCD"/>
    <property type="match status" value="1"/>
</dbReference>
<dbReference type="PROSITE" id="PS50949">
    <property type="entry name" value="HTH_GNTR"/>
    <property type="match status" value="1"/>
</dbReference>
<dbReference type="InterPro" id="IPR008920">
    <property type="entry name" value="TF_FadR/GntR_C"/>
</dbReference>
<dbReference type="Proteomes" id="UP000224974">
    <property type="component" value="Unassembled WGS sequence"/>
</dbReference>
<evidence type="ECO:0000259" key="4">
    <source>
        <dbReference type="PROSITE" id="PS50949"/>
    </source>
</evidence>
<evidence type="ECO:0000256" key="3">
    <source>
        <dbReference type="ARBA" id="ARBA00023163"/>
    </source>
</evidence>
<dbReference type="SMART" id="SM00895">
    <property type="entry name" value="FCD"/>
    <property type="match status" value="1"/>
</dbReference>
<dbReference type="CDD" id="cd07377">
    <property type="entry name" value="WHTH_GntR"/>
    <property type="match status" value="1"/>
</dbReference>
<keyword evidence="1" id="KW-0805">Transcription regulation</keyword>
<dbReference type="InterPro" id="IPR036388">
    <property type="entry name" value="WH-like_DNA-bd_sf"/>
</dbReference>
<keyword evidence="2" id="KW-0238">DNA-binding</keyword>
<dbReference type="GO" id="GO:0003677">
    <property type="term" value="F:DNA binding"/>
    <property type="evidence" value="ECO:0007669"/>
    <property type="project" value="UniProtKB-KW"/>
</dbReference>
<dbReference type="PRINTS" id="PR00035">
    <property type="entry name" value="HTHGNTR"/>
</dbReference>
<keyword evidence="6" id="KW-1185">Reference proteome</keyword>
<reference evidence="6" key="1">
    <citation type="submission" date="2017-09" db="EMBL/GenBank/DDBJ databases">
        <title>FDA dAtabase for Regulatory Grade micrObial Sequences (FDA-ARGOS): Supporting development and validation of Infectious Disease Dx tests.</title>
        <authorList>
            <person name="Minogue T."/>
            <person name="Wolcott M."/>
            <person name="Wasieloski L."/>
            <person name="Aguilar W."/>
            <person name="Moore D."/>
            <person name="Tallon L."/>
            <person name="Sadzewicz L."/>
            <person name="Ott S."/>
            <person name="Zhao X."/>
            <person name="Nagaraj S."/>
            <person name="Vavikolanu K."/>
            <person name="Aluvathingal J."/>
            <person name="Nadendla S."/>
            <person name="Sichtig H."/>
        </authorList>
    </citation>
    <scope>NUCLEOTIDE SEQUENCE [LARGE SCALE GENOMIC DNA]</scope>
    <source>
        <strain evidence="6">FDAARGOS_387</strain>
    </source>
</reference>
<dbReference type="GO" id="GO:0003700">
    <property type="term" value="F:DNA-binding transcription factor activity"/>
    <property type="evidence" value="ECO:0007669"/>
    <property type="project" value="InterPro"/>
</dbReference>
<gene>
    <name evidence="5" type="ORF">CRN84_01500</name>
</gene>
<dbReference type="SMART" id="SM00345">
    <property type="entry name" value="HTH_GNTR"/>
    <property type="match status" value="1"/>
</dbReference>
<evidence type="ECO:0000313" key="6">
    <source>
        <dbReference type="Proteomes" id="UP000224974"/>
    </source>
</evidence>
<dbReference type="SUPFAM" id="SSF48008">
    <property type="entry name" value="GntR ligand-binding domain-like"/>
    <property type="match status" value="1"/>
</dbReference>
<comment type="caution">
    <text evidence="5">The sequence shown here is derived from an EMBL/GenBank/DDBJ whole genome shotgun (WGS) entry which is preliminary data.</text>
</comment>
<protein>
    <submittedName>
        <fullName evidence="5">GntR family transcriptional regulator</fullName>
    </submittedName>
</protein>
<dbReference type="Pfam" id="PF00392">
    <property type="entry name" value="GntR"/>
    <property type="match status" value="1"/>
</dbReference>
<dbReference type="RefSeq" id="WP_029093312.1">
    <property type="nucleotide sequence ID" value="NZ_PDDX01000001.1"/>
</dbReference>
<dbReference type="InterPro" id="IPR011711">
    <property type="entry name" value="GntR_C"/>
</dbReference>
<keyword evidence="3" id="KW-0804">Transcription</keyword>
<dbReference type="OrthoDB" id="5450856at2"/>
<dbReference type="AlphaFoldDB" id="A0A2C6DH18"/>
<dbReference type="InterPro" id="IPR036390">
    <property type="entry name" value="WH_DNA-bd_sf"/>
</dbReference>